<dbReference type="AlphaFoldDB" id="A8LND0"/>
<evidence type="ECO:0000313" key="10">
    <source>
        <dbReference type="Proteomes" id="UP000006833"/>
    </source>
</evidence>
<dbReference type="OrthoDB" id="7872201at2"/>
<comment type="pathway">
    <text evidence="2">Glycan biosynthesis; alginate biosynthesis.</text>
</comment>
<dbReference type="EMBL" id="CP000830">
    <property type="protein sequence ID" value="ABV93643.1"/>
    <property type="molecule type" value="Genomic_DNA"/>
</dbReference>
<evidence type="ECO:0000313" key="9">
    <source>
        <dbReference type="EMBL" id="ABV93643.1"/>
    </source>
</evidence>
<dbReference type="InterPro" id="IPR035422">
    <property type="entry name" value="AlgF"/>
</dbReference>
<keyword evidence="7" id="KW-0016">Alginate biosynthesis</keyword>
<evidence type="ECO:0000256" key="6">
    <source>
        <dbReference type="ARBA" id="ARBA00022764"/>
    </source>
</evidence>
<evidence type="ECO:0000256" key="2">
    <source>
        <dbReference type="ARBA" id="ARBA00005182"/>
    </source>
</evidence>
<evidence type="ECO:0000256" key="1">
    <source>
        <dbReference type="ARBA" id="ARBA00004418"/>
    </source>
</evidence>
<dbReference type="HOGENOM" id="CLU_1388328_0_0_5"/>
<feature type="chain" id="PRO_5002726065" description="Alginate biosynthesis protein AlgF" evidence="8">
    <location>
        <begin position="25"/>
        <end position="196"/>
    </location>
</feature>
<sequence>MPVRTFPSFTALTVLLAAAGSAWAGDNTLYDAPPPDDAAFLRWIEPAAAPVVLGVSDLGQDGDAFHPVSAARTDGARAGVFYTAAMGANGEVVLIEEPARADRTKVLLTLVNLSEDTVRLVLPDQEVAVVGDTSINSAASRAVNPVAVTLEVETADGRSLGAFEVSLRRGQNLTFVARPDGADLIENRFGATLGGS</sequence>
<reference evidence="10" key="1">
    <citation type="journal article" date="2010" name="ISME J.">
        <title>The complete genome sequence of the algal symbiont Dinoroseobacter shibae: a hitchhiker's guide to life in the sea.</title>
        <authorList>
            <person name="Wagner-Dobler I."/>
            <person name="Ballhausen B."/>
            <person name="Berger M."/>
            <person name="Brinkhoff T."/>
            <person name="Buchholz I."/>
            <person name="Bunk B."/>
            <person name="Cypionka H."/>
            <person name="Daniel R."/>
            <person name="Drepper T."/>
            <person name="Gerdts G."/>
            <person name="Hahnke S."/>
            <person name="Han C."/>
            <person name="Jahn D."/>
            <person name="Kalhoefer D."/>
            <person name="Kiss H."/>
            <person name="Klenk H.P."/>
            <person name="Kyrpides N."/>
            <person name="Liebl W."/>
            <person name="Liesegang H."/>
            <person name="Meincke L."/>
            <person name="Pati A."/>
            <person name="Petersen J."/>
            <person name="Piekarski T."/>
            <person name="Pommerenke C."/>
            <person name="Pradella S."/>
            <person name="Pukall R."/>
            <person name="Rabus R."/>
            <person name="Stackebrandt E."/>
            <person name="Thole S."/>
            <person name="Thompson L."/>
            <person name="Tielen P."/>
            <person name="Tomasch J."/>
            <person name="von Jan M."/>
            <person name="Wanphrut N."/>
            <person name="Wichels A."/>
            <person name="Zech H."/>
            <person name="Simon M."/>
        </authorList>
    </citation>
    <scope>NUCLEOTIDE SEQUENCE [LARGE SCALE GENOMIC DNA]</scope>
    <source>
        <strain evidence="10">DSM 16493 / NCIMB 14021 / DFL 12</strain>
    </source>
</reference>
<evidence type="ECO:0000256" key="3">
    <source>
        <dbReference type="ARBA" id="ARBA00010033"/>
    </source>
</evidence>
<dbReference type="STRING" id="398580.Dshi_1901"/>
<name>A8LND0_DINSH</name>
<evidence type="ECO:0000256" key="4">
    <source>
        <dbReference type="ARBA" id="ARBA00013964"/>
    </source>
</evidence>
<evidence type="ECO:0000256" key="5">
    <source>
        <dbReference type="ARBA" id="ARBA00022729"/>
    </source>
</evidence>
<accession>A8LND0</accession>
<dbReference type="Proteomes" id="UP000006833">
    <property type="component" value="Chromosome"/>
</dbReference>
<protein>
    <recommendedName>
        <fullName evidence="4">Alginate biosynthesis protein AlgF</fullName>
    </recommendedName>
</protein>
<dbReference type="eggNOG" id="ENOG5031BYZ">
    <property type="taxonomic scope" value="Bacteria"/>
</dbReference>
<evidence type="ECO:0000256" key="8">
    <source>
        <dbReference type="SAM" id="SignalP"/>
    </source>
</evidence>
<dbReference type="Pfam" id="PF11182">
    <property type="entry name" value="AlgF"/>
    <property type="match status" value="1"/>
</dbReference>
<dbReference type="UniPathway" id="UPA00286"/>
<dbReference type="GO" id="GO:0042597">
    <property type="term" value="C:periplasmic space"/>
    <property type="evidence" value="ECO:0007669"/>
    <property type="project" value="UniProtKB-SubCell"/>
</dbReference>
<organism evidence="9 10">
    <name type="scientific">Dinoroseobacter shibae (strain DSM 16493 / NCIMB 14021 / DFL 12)</name>
    <dbReference type="NCBI Taxonomy" id="398580"/>
    <lineage>
        <taxon>Bacteria</taxon>
        <taxon>Pseudomonadati</taxon>
        <taxon>Pseudomonadota</taxon>
        <taxon>Alphaproteobacteria</taxon>
        <taxon>Rhodobacterales</taxon>
        <taxon>Roseobacteraceae</taxon>
        <taxon>Dinoroseobacter</taxon>
    </lineage>
</organism>
<keyword evidence="5 8" id="KW-0732">Signal</keyword>
<comment type="similarity">
    <text evidence="3">Belongs to the AlgF family.</text>
</comment>
<keyword evidence="6" id="KW-0574">Periplasm</keyword>
<keyword evidence="10" id="KW-1185">Reference proteome</keyword>
<dbReference type="RefSeq" id="WP_012178573.1">
    <property type="nucleotide sequence ID" value="NC_009952.1"/>
</dbReference>
<evidence type="ECO:0000256" key="7">
    <source>
        <dbReference type="ARBA" id="ARBA00022841"/>
    </source>
</evidence>
<proteinExistence type="inferred from homology"/>
<dbReference type="GO" id="GO:0042121">
    <property type="term" value="P:alginic acid biosynthetic process"/>
    <property type="evidence" value="ECO:0007669"/>
    <property type="project" value="UniProtKB-UniPathway"/>
</dbReference>
<gene>
    <name evidence="9" type="ordered locus">Dshi_1901</name>
</gene>
<comment type="subcellular location">
    <subcellularLocation>
        <location evidence="1">Periplasm</location>
    </subcellularLocation>
</comment>
<feature type="signal peptide" evidence="8">
    <location>
        <begin position="1"/>
        <end position="24"/>
    </location>
</feature>
<dbReference type="KEGG" id="dsh:Dshi_1901"/>